<dbReference type="STRING" id="947166.A0A1D1UZD2"/>
<dbReference type="AlphaFoldDB" id="A0A1D1UZD2"/>
<keyword evidence="2" id="KW-0808">Transferase</keyword>
<evidence type="ECO:0000256" key="2">
    <source>
        <dbReference type="ARBA" id="ARBA00022679"/>
    </source>
</evidence>
<name>A0A1D1UZD2_RAMVA</name>
<dbReference type="PANTHER" id="PTHR11783">
    <property type="entry name" value="SULFOTRANSFERASE SULT"/>
    <property type="match status" value="1"/>
</dbReference>
<proteinExistence type="inferred from homology"/>
<evidence type="ECO:0000313" key="4">
    <source>
        <dbReference type="EMBL" id="GAU91823.1"/>
    </source>
</evidence>
<dbReference type="GO" id="GO:0008146">
    <property type="term" value="F:sulfotransferase activity"/>
    <property type="evidence" value="ECO:0007669"/>
    <property type="project" value="InterPro"/>
</dbReference>
<organism evidence="4 5">
    <name type="scientific">Ramazzottius varieornatus</name>
    <name type="common">Water bear</name>
    <name type="synonym">Tardigrade</name>
    <dbReference type="NCBI Taxonomy" id="947166"/>
    <lineage>
        <taxon>Eukaryota</taxon>
        <taxon>Metazoa</taxon>
        <taxon>Ecdysozoa</taxon>
        <taxon>Tardigrada</taxon>
        <taxon>Eutardigrada</taxon>
        <taxon>Parachela</taxon>
        <taxon>Hypsibioidea</taxon>
        <taxon>Ramazzottiidae</taxon>
        <taxon>Ramazzottius</taxon>
    </lineage>
</organism>
<accession>A0A1D1UZD2</accession>
<dbReference type="Proteomes" id="UP000186922">
    <property type="component" value="Unassembled WGS sequence"/>
</dbReference>
<feature type="domain" description="Sulfotransferase" evidence="3">
    <location>
        <begin position="2"/>
        <end position="119"/>
    </location>
</feature>
<evidence type="ECO:0000259" key="3">
    <source>
        <dbReference type="Pfam" id="PF00685"/>
    </source>
</evidence>
<dbReference type="Gene3D" id="3.40.50.300">
    <property type="entry name" value="P-loop containing nucleotide triphosphate hydrolases"/>
    <property type="match status" value="1"/>
</dbReference>
<evidence type="ECO:0000256" key="1">
    <source>
        <dbReference type="ARBA" id="ARBA00005771"/>
    </source>
</evidence>
<evidence type="ECO:0000313" key="5">
    <source>
        <dbReference type="Proteomes" id="UP000186922"/>
    </source>
</evidence>
<comment type="similarity">
    <text evidence="1">Belongs to the sulfotransferase 1 family.</text>
</comment>
<dbReference type="InterPro" id="IPR000863">
    <property type="entry name" value="Sulfotransferase_dom"/>
</dbReference>
<dbReference type="SUPFAM" id="SSF52540">
    <property type="entry name" value="P-loop containing nucleoside triphosphate hydrolases"/>
    <property type="match status" value="1"/>
</dbReference>
<comment type="caution">
    <text evidence="4">The sequence shown here is derived from an EMBL/GenBank/DDBJ whole genome shotgun (WGS) entry which is preliminary data.</text>
</comment>
<keyword evidence="5" id="KW-1185">Reference proteome</keyword>
<reference evidence="4 5" key="1">
    <citation type="journal article" date="2016" name="Nat. Commun.">
        <title>Extremotolerant tardigrade genome and improved radiotolerance of human cultured cells by tardigrade-unique protein.</title>
        <authorList>
            <person name="Hashimoto T."/>
            <person name="Horikawa D.D."/>
            <person name="Saito Y."/>
            <person name="Kuwahara H."/>
            <person name="Kozuka-Hata H."/>
            <person name="Shin-I T."/>
            <person name="Minakuchi Y."/>
            <person name="Ohishi K."/>
            <person name="Motoyama A."/>
            <person name="Aizu T."/>
            <person name="Enomoto A."/>
            <person name="Kondo K."/>
            <person name="Tanaka S."/>
            <person name="Hara Y."/>
            <person name="Koshikawa S."/>
            <person name="Sagara H."/>
            <person name="Miura T."/>
            <person name="Yokobori S."/>
            <person name="Miyagawa K."/>
            <person name="Suzuki Y."/>
            <person name="Kubo T."/>
            <person name="Oyama M."/>
            <person name="Kohara Y."/>
            <person name="Fujiyama A."/>
            <person name="Arakawa K."/>
            <person name="Katayama T."/>
            <person name="Toyoda A."/>
            <person name="Kunieda T."/>
        </authorList>
    </citation>
    <scope>NUCLEOTIDE SEQUENCE [LARGE SCALE GENOMIC DNA]</scope>
    <source>
        <strain evidence="4 5">YOKOZUNA-1</strain>
    </source>
</reference>
<dbReference type="Pfam" id="PF00685">
    <property type="entry name" value="Sulfotransfer_1"/>
    <property type="match status" value="1"/>
</dbReference>
<gene>
    <name evidence="4" type="primary">RvY_04007</name>
    <name evidence="4" type="synonym">RvY_04007.3</name>
    <name evidence="4" type="ORF">RvY_04007-3</name>
</gene>
<feature type="non-terminal residue" evidence="4">
    <location>
        <position position="154"/>
    </location>
</feature>
<sequence>MAPYFDQLASYWNIPNKENLYICSFERLKRDTFTEVTQIAKFLKKDLTKDQIETICRECSFESMKDNPMTNRQEQDKNYGVMDFKVSPYMRKGETGAWKSVLEGGLNDQMDRWIEKNLRRPDLQGLTRGLCLSPPLFGQTVLAERERRVSSRIL</sequence>
<dbReference type="OrthoDB" id="205623at2759"/>
<dbReference type="EMBL" id="BDGG01000002">
    <property type="protein sequence ID" value="GAU91823.1"/>
    <property type="molecule type" value="Genomic_DNA"/>
</dbReference>
<dbReference type="InterPro" id="IPR027417">
    <property type="entry name" value="P-loop_NTPase"/>
</dbReference>
<protein>
    <recommendedName>
        <fullName evidence="3">Sulfotransferase domain-containing protein</fullName>
    </recommendedName>
</protein>